<keyword evidence="2 5" id="KW-0235">DNA replication</keyword>
<evidence type="ECO:0000256" key="5">
    <source>
        <dbReference type="HAMAP-Rule" id="MF_01407"/>
    </source>
</evidence>
<dbReference type="GO" id="GO:0005524">
    <property type="term" value="F:ATP binding"/>
    <property type="evidence" value="ECO:0007669"/>
    <property type="project" value="UniProtKB-UniRule"/>
</dbReference>
<protein>
    <recommendedName>
        <fullName evidence="5">ORC1-type DNA replication protein</fullName>
    </recommendedName>
</protein>
<comment type="function">
    <text evidence="5">Involved in regulation of DNA replication.</text>
</comment>
<dbReference type="Pfam" id="PF09079">
    <property type="entry name" value="WHD_Cdc6"/>
    <property type="match status" value="1"/>
</dbReference>
<dbReference type="SUPFAM" id="SSF52540">
    <property type="entry name" value="P-loop containing nucleoside triphosphate hydrolases"/>
    <property type="match status" value="1"/>
</dbReference>
<dbReference type="AlphaFoldDB" id="A0ABD5U9T6"/>
<dbReference type="SMART" id="SM00382">
    <property type="entry name" value="AAA"/>
    <property type="match status" value="1"/>
</dbReference>
<dbReference type="Pfam" id="PF13191">
    <property type="entry name" value="AAA_16"/>
    <property type="match status" value="1"/>
</dbReference>
<dbReference type="Gene3D" id="1.10.10.10">
    <property type="entry name" value="Winged helix-like DNA-binding domain superfamily/Winged helix DNA-binding domain"/>
    <property type="match status" value="1"/>
</dbReference>
<evidence type="ECO:0000259" key="7">
    <source>
        <dbReference type="SMART" id="SM01074"/>
    </source>
</evidence>
<evidence type="ECO:0000313" key="9">
    <source>
        <dbReference type="Proteomes" id="UP001596406"/>
    </source>
</evidence>
<dbReference type="Gene3D" id="1.10.8.60">
    <property type="match status" value="1"/>
</dbReference>
<keyword evidence="4 5" id="KW-0067">ATP-binding</keyword>
<evidence type="ECO:0000256" key="2">
    <source>
        <dbReference type="ARBA" id="ARBA00022705"/>
    </source>
</evidence>
<dbReference type="SMART" id="SM01074">
    <property type="entry name" value="Cdc6_C"/>
    <property type="match status" value="1"/>
</dbReference>
<feature type="binding site" evidence="5">
    <location>
        <position position="211"/>
    </location>
    <ligand>
        <name>ATP</name>
        <dbReference type="ChEBI" id="CHEBI:30616"/>
    </ligand>
</feature>
<proteinExistence type="inferred from homology"/>
<dbReference type="InterPro" id="IPR050311">
    <property type="entry name" value="ORC1/CDC6"/>
</dbReference>
<dbReference type="SUPFAM" id="SSF46785">
    <property type="entry name" value="Winged helix' DNA-binding domain"/>
    <property type="match status" value="1"/>
</dbReference>
<evidence type="ECO:0000256" key="4">
    <source>
        <dbReference type="ARBA" id="ARBA00022840"/>
    </source>
</evidence>
<dbReference type="GO" id="GO:0006260">
    <property type="term" value="P:DNA replication"/>
    <property type="evidence" value="ECO:0007669"/>
    <property type="project" value="UniProtKB-UniRule"/>
</dbReference>
<dbReference type="Gene3D" id="3.40.50.300">
    <property type="entry name" value="P-loop containing nucleotide triphosphate hydrolases"/>
    <property type="match status" value="1"/>
</dbReference>
<feature type="binding site" evidence="5">
    <location>
        <position position="223"/>
    </location>
    <ligand>
        <name>ATP</name>
        <dbReference type="ChEBI" id="CHEBI:30616"/>
    </ligand>
</feature>
<feature type="domain" description="Cdc6 C-terminal" evidence="7">
    <location>
        <begin position="306"/>
        <end position="391"/>
    </location>
</feature>
<dbReference type="InterPro" id="IPR036390">
    <property type="entry name" value="WH_DNA-bd_sf"/>
</dbReference>
<gene>
    <name evidence="8" type="ORF">ACFQHK_06195</name>
</gene>
<feature type="domain" description="AAA+ ATPase" evidence="6">
    <location>
        <begin position="50"/>
        <end position="207"/>
    </location>
</feature>
<keyword evidence="9" id="KW-1185">Reference proteome</keyword>
<dbReference type="CDD" id="cd08768">
    <property type="entry name" value="Cdc6_C"/>
    <property type="match status" value="1"/>
</dbReference>
<name>A0ABD5U9T6_9EURY</name>
<organism evidence="8 9">
    <name type="scientific">Halomarina ordinaria</name>
    <dbReference type="NCBI Taxonomy" id="3033939"/>
    <lineage>
        <taxon>Archaea</taxon>
        <taxon>Methanobacteriati</taxon>
        <taxon>Methanobacteriota</taxon>
        <taxon>Stenosarchaea group</taxon>
        <taxon>Halobacteria</taxon>
        <taxon>Halobacteriales</taxon>
        <taxon>Natronomonadaceae</taxon>
        <taxon>Halomarina</taxon>
    </lineage>
</organism>
<dbReference type="InterPro" id="IPR003593">
    <property type="entry name" value="AAA+_ATPase"/>
</dbReference>
<dbReference type="InterPro" id="IPR015163">
    <property type="entry name" value="Cdc6_C"/>
</dbReference>
<reference evidence="8 9" key="1">
    <citation type="journal article" date="2019" name="Int. J. Syst. Evol. Microbiol.">
        <title>The Global Catalogue of Microorganisms (GCM) 10K type strain sequencing project: providing services to taxonomists for standard genome sequencing and annotation.</title>
        <authorList>
            <consortium name="The Broad Institute Genomics Platform"/>
            <consortium name="The Broad Institute Genome Sequencing Center for Infectious Disease"/>
            <person name="Wu L."/>
            <person name="Ma J."/>
        </authorList>
    </citation>
    <scope>NUCLEOTIDE SEQUENCE [LARGE SCALE GENOMIC DNA]</scope>
    <source>
        <strain evidence="8 9">PSRA2</strain>
    </source>
</reference>
<evidence type="ECO:0000313" key="8">
    <source>
        <dbReference type="EMBL" id="MFC6836096.1"/>
    </source>
</evidence>
<dbReference type="PANTHER" id="PTHR10763">
    <property type="entry name" value="CELL DIVISION CONTROL PROTEIN 6-RELATED"/>
    <property type="match status" value="1"/>
</dbReference>
<evidence type="ECO:0000256" key="1">
    <source>
        <dbReference type="ARBA" id="ARBA00006184"/>
    </source>
</evidence>
<dbReference type="InterPro" id="IPR027417">
    <property type="entry name" value="P-loop_NTPase"/>
</dbReference>
<sequence length="400" mass="44674">MGGPFSEINDTLFADKRMLEEEYQPETILERDAEVEAYQHALKDVLFGRNPANIFAYGKTGVGKTAVTKYMLAELATEARRREAADDVHLLIHNCNGASVYGTLRSLINDLRPAGEDPFPKKGLSVGDALEEFYARMDERGGTFLLVLDEIDHIDDPDPLLYDLPRARANGHLETARVGVIGISNNYRFRESLSPKVRDTLMEKEISFSPYDAGELVTILEHRAERAYVESACDGSAIRKAAALAARDTGGARQALDLLRTAGDLAEQRGDATVTDDHVGDAQEVVRRGRITNKIRDQTIHGQLVLEAVTHLNEHGRTPARSKEIQRAYERTARNWDRPPLTTLRSVQSHLGDLHMLGFLARYERNDGRDGGAYFEYDLNDIHPDAVVETREAIEAEYAE</sequence>
<dbReference type="Pfam" id="PF22703">
    <property type="entry name" value="Cdc6_lid"/>
    <property type="match status" value="1"/>
</dbReference>
<feature type="binding site" evidence="5">
    <location>
        <begin position="62"/>
        <end position="66"/>
    </location>
    <ligand>
        <name>ATP</name>
        <dbReference type="ChEBI" id="CHEBI:30616"/>
    </ligand>
</feature>
<dbReference type="EMBL" id="JBHSXM010000001">
    <property type="protein sequence ID" value="MFC6836096.1"/>
    <property type="molecule type" value="Genomic_DNA"/>
</dbReference>
<evidence type="ECO:0000259" key="6">
    <source>
        <dbReference type="SMART" id="SM00382"/>
    </source>
</evidence>
<dbReference type="InterPro" id="IPR055237">
    <property type="entry name" value="Cdc6_lid"/>
</dbReference>
<comment type="caution">
    <text evidence="8">The sequence shown here is derived from an EMBL/GenBank/DDBJ whole genome shotgun (WGS) entry which is preliminary data.</text>
</comment>
<keyword evidence="3 5" id="KW-0547">Nucleotide-binding</keyword>
<accession>A0ABD5U9T6</accession>
<dbReference type="PANTHER" id="PTHR10763:SF22">
    <property type="entry name" value="ORC1-TYPE DNA REPLICATION PROTEIN"/>
    <property type="match status" value="1"/>
</dbReference>
<dbReference type="NCBIfam" id="TIGR02928">
    <property type="entry name" value="orc1/cdc6 family replication initiation protein"/>
    <property type="match status" value="1"/>
</dbReference>
<dbReference type="InterPro" id="IPR041664">
    <property type="entry name" value="AAA_16"/>
</dbReference>
<dbReference type="RefSeq" id="WP_304447789.1">
    <property type="nucleotide sequence ID" value="NZ_JARRAH010000001.1"/>
</dbReference>
<dbReference type="InterPro" id="IPR036388">
    <property type="entry name" value="WH-like_DNA-bd_sf"/>
</dbReference>
<evidence type="ECO:0000256" key="3">
    <source>
        <dbReference type="ARBA" id="ARBA00022741"/>
    </source>
</evidence>
<comment type="similarity">
    <text evidence="1 5">Belongs to the CDC6/cdc18 family.</text>
</comment>
<dbReference type="HAMAP" id="MF_01407">
    <property type="entry name" value="ORC1_type_DNA_replic_protein"/>
    <property type="match status" value="1"/>
</dbReference>
<dbReference type="Proteomes" id="UP001596406">
    <property type="component" value="Unassembled WGS sequence"/>
</dbReference>
<dbReference type="InterPro" id="IPR014277">
    <property type="entry name" value="Orc1/Cdc6_arc"/>
</dbReference>